<dbReference type="EMBL" id="CAKLBY020000227">
    <property type="protein sequence ID" value="CAK7937540.1"/>
    <property type="molecule type" value="Genomic_DNA"/>
</dbReference>
<dbReference type="Proteomes" id="UP001162060">
    <property type="component" value="Unassembled WGS sequence"/>
</dbReference>
<evidence type="ECO:0000256" key="2">
    <source>
        <dbReference type="ARBA" id="ARBA00022540"/>
    </source>
</evidence>
<dbReference type="GO" id="GO:0002188">
    <property type="term" value="P:translation reinitiation"/>
    <property type="evidence" value="ECO:0007669"/>
    <property type="project" value="TreeGrafter"/>
</dbReference>
<feature type="domain" description="eIF3a PCI" evidence="4">
    <location>
        <begin position="1"/>
        <end position="63"/>
    </location>
</feature>
<dbReference type="InterPro" id="IPR027512">
    <property type="entry name" value="EIF3A"/>
</dbReference>
<keyword evidence="2" id="KW-0396">Initiation factor</keyword>
<evidence type="ECO:0000313" key="5">
    <source>
        <dbReference type="EMBL" id="CAK7937540.1"/>
    </source>
</evidence>
<proteinExistence type="predicted"/>
<protein>
    <recommendedName>
        <fullName evidence="4">eIF3a PCI domain-containing protein</fullName>
    </recommendedName>
</protein>
<evidence type="ECO:0000256" key="3">
    <source>
        <dbReference type="ARBA" id="ARBA00022917"/>
    </source>
</evidence>
<comment type="caution">
    <text evidence="5">The sequence shown here is derived from an EMBL/GenBank/DDBJ whole genome shotgun (WGS) entry which is preliminary data.</text>
</comment>
<dbReference type="GO" id="GO:0071541">
    <property type="term" value="C:eukaryotic translation initiation factor 3 complex, eIF3m"/>
    <property type="evidence" value="ECO:0007669"/>
    <property type="project" value="TreeGrafter"/>
</dbReference>
<keyword evidence="1" id="KW-0963">Cytoplasm</keyword>
<dbReference type="AlphaFoldDB" id="A0AAV1USP2"/>
<dbReference type="GO" id="GO:0003743">
    <property type="term" value="F:translation initiation factor activity"/>
    <property type="evidence" value="ECO:0007669"/>
    <property type="project" value="UniProtKB-KW"/>
</dbReference>
<dbReference type="PANTHER" id="PTHR14005:SF0">
    <property type="entry name" value="EUKARYOTIC TRANSLATION INITIATION FACTOR 3 SUBUNIT A"/>
    <property type="match status" value="1"/>
</dbReference>
<evidence type="ECO:0000256" key="1">
    <source>
        <dbReference type="ARBA" id="ARBA00022490"/>
    </source>
</evidence>
<sequence length="114" mass="13335">MWETYCTVLDILKSNSKLEVLYKVTAMQTFDFRAEYQRKIVFRRLCEIMRNHTSALQKHVATQASRRARCAAEMVVRPKVWRLCLKCATVSFKLPRTLSSCRKLFALLTTLTTI</sequence>
<accession>A0AAV1USP2</accession>
<dbReference type="GO" id="GO:0071540">
    <property type="term" value="C:eukaryotic translation initiation factor 3 complex, eIF3e"/>
    <property type="evidence" value="ECO:0007669"/>
    <property type="project" value="TreeGrafter"/>
</dbReference>
<name>A0AAV1USP2_9STRA</name>
<dbReference type="GO" id="GO:0001732">
    <property type="term" value="P:formation of cytoplasmic translation initiation complex"/>
    <property type="evidence" value="ECO:0007669"/>
    <property type="project" value="TreeGrafter"/>
</dbReference>
<dbReference type="GO" id="GO:0043614">
    <property type="term" value="C:multi-eIF complex"/>
    <property type="evidence" value="ECO:0007669"/>
    <property type="project" value="TreeGrafter"/>
</dbReference>
<keyword evidence="3" id="KW-0648">Protein biosynthesis</keyword>
<reference evidence="5" key="1">
    <citation type="submission" date="2024-01" db="EMBL/GenBank/DDBJ databases">
        <authorList>
            <person name="Webb A."/>
        </authorList>
    </citation>
    <scope>NUCLEOTIDE SEQUENCE</scope>
    <source>
        <strain evidence="5">Pm1</strain>
    </source>
</reference>
<dbReference type="PANTHER" id="PTHR14005">
    <property type="entry name" value="EUKARYOTIC TRANSLATION INITIATION FACTOR 3, THETA SUBUNIT"/>
    <property type="match status" value="1"/>
</dbReference>
<dbReference type="InterPro" id="IPR054711">
    <property type="entry name" value="eIF3a_PCI_TPR-like"/>
</dbReference>
<organism evidence="5 6">
    <name type="scientific">Peronospora matthiolae</name>
    <dbReference type="NCBI Taxonomy" id="2874970"/>
    <lineage>
        <taxon>Eukaryota</taxon>
        <taxon>Sar</taxon>
        <taxon>Stramenopiles</taxon>
        <taxon>Oomycota</taxon>
        <taxon>Peronosporomycetes</taxon>
        <taxon>Peronosporales</taxon>
        <taxon>Peronosporaceae</taxon>
        <taxon>Peronospora</taxon>
    </lineage>
</organism>
<dbReference type="Pfam" id="PF22591">
    <property type="entry name" value="eIF3a_PCI_TPR-like"/>
    <property type="match status" value="1"/>
</dbReference>
<evidence type="ECO:0000259" key="4">
    <source>
        <dbReference type="Pfam" id="PF22591"/>
    </source>
</evidence>
<evidence type="ECO:0000313" key="6">
    <source>
        <dbReference type="Proteomes" id="UP001162060"/>
    </source>
</evidence>
<dbReference type="GO" id="GO:0003729">
    <property type="term" value="F:mRNA binding"/>
    <property type="evidence" value="ECO:0007669"/>
    <property type="project" value="TreeGrafter"/>
</dbReference>
<gene>
    <name evidence="5" type="ORF">PM001_LOCUS22690</name>
</gene>